<feature type="region of interest" description="Disordered" evidence="1">
    <location>
        <begin position="855"/>
        <end position="905"/>
    </location>
</feature>
<feature type="compositionally biased region" description="Low complexity" evidence="1">
    <location>
        <begin position="1325"/>
        <end position="1336"/>
    </location>
</feature>
<gene>
    <name evidence="2" type="ORF">OTU49_004243</name>
</gene>
<feature type="region of interest" description="Disordered" evidence="1">
    <location>
        <begin position="490"/>
        <end position="520"/>
    </location>
</feature>
<feature type="compositionally biased region" description="Polar residues" evidence="1">
    <location>
        <begin position="1417"/>
        <end position="1441"/>
    </location>
</feature>
<feature type="compositionally biased region" description="Polar residues" evidence="1">
    <location>
        <begin position="1212"/>
        <end position="1226"/>
    </location>
</feature>
<protein>
    <submittedName>
        <fullName evidence="2">Uncharacterized protein</fullName>
    </submittedName>
</protein>
<sequence>PTVKMAACLPQDGDLSNPDKPGSTSNSQSSKQPASCPQGGALALSATSAEIKLEGDKAYDEVANYNEEDLRSLLEEVTNASKRKNKNTLSPYALALILKEQDALREESSSGDDTRDLAYRRRNKKSLVGRRDQSNGDQSAAARTSTGGSLGSLHDLSETKQPKKVAGPNQGVASRCREGGSCGNLSRGSFETVKRKGRRPRDAARASTSQREGGSLQNLNKTEAASNDSKKLHKSGSLSQVCSEVAGGARSKNRRQKTASESSSCRYSRRSEDREAGEESSGDEAIVDNRCRLLAQSPHATEHTFPPEGVGGASGGIDPDISNNVEDSMSTLRLHVFPPTQQDVASAGETTEEEDDPREETRIELQNVTCHRADFDNSHTEVDKAISFSLGRSQEDTMLSSCGRRTLPLQDSQCVTSVFKEEKLTNKGLEEEGLGKRKLLASRSDSGGSENKSSLDENGNPVMSTSSSCVVTPLSASERSNALVMQTHHTARKNVMNNSHKDASRFDRVKARNDKKKANKEKDIVNIKETPGFRGDQDLNDILKFLGAEIDSTNGKNKKKHKGKKDDNREDKEGKKKIKNSEKYIEDNNVEKGKSDDGRWKVNEGSSTVVGEVSHDNNRRSREREEEKKVNNNKKNKNNDKKTKKDSSNLRESSSVEDLVSKCRQSDSVRDIRKQVTVDDGDMPLTILNTYHNNKKVDKMNNVIPDGPYIKEPVVVDIINDNEINSLQVTSDFAADFYSAGDSFLTTDVSHTPSSPSGGDFEVVSNKKKSKRYKNGPHMASLNLKSGGSDKVSSNRNTGSSYSDDGIRCSRFVQSKANQRSSGGYERPHINFMEGPRTAHENFWAQLGVGDRYGGERYTATTTSAPHSEDSGSDGDDSVHSMPVPSITPRPDVRKPPPSSDSTPQASYANIAKLAASANRAQMKRMSPSVGQPGTVVHKELEVEQSFNGNVEQSDSKPPVLNESRPNILDDNFPSLAESLGGIGPPSSISALKSNDVRTNPSDNVMQSGSISVVHSLDHLKETITSDESNCGQRENIEHALLPITGAAEGAAEDKRPIKFPIECVSSPSSQAQQFQQTSVQPQDQHHHSHQIQQQHPQIQPNHHHQISNTQQQHQHTKHQNIIYQQNTHQTAPLQQPVPHSQYQRQNFYPHSSSPQNSLHTNHQQKQTQQLSQQPQPSLPFAQNTQQKQHLPQTIQPQYPKQPLQNPQPQQNVHLQSSLHSQQTAYPQSSMHSQPSLQSHQSHIPQQNENPQLNPHSQQIAHPRQNVHLQSVHSQQNTNPQQNSNPQQNNLHLNSHSQTYSPQSNSLNQPISPRQQNLRSPPNPHSQQNSHPQQSSYLQQSPKPLQNSQPQLITHPQQSSHPQRNSQSQQSMPPQLTPNQEQTSQPEQNMLPEESSVPLFSSANGLLVGDASEDKQSLGNKSQGKQTKNGSVAPSVQSGDTSRMKKLEPAVVFTDNAKFNHSVSGIEFGFGFDEPIVTTSDTDVRESSSCVLDNEDSNCNNNHLLKNNMIVAKDFSKWFKAPKNDKINYNYEELIRHVSKEWVVTLRLMEEDPKNIQYWRAAASTEEA</sequence>
<feature type="compositionally biased region" description="Low complexity" evidence="1">
    <location>
        <begin position="1227"/>
        <end position="1247"/>
    </location>
</feature>
<feature type="compositionally biased region" description="Polar residues" evidence="1">
    <location>
        <begin position="1248"/>
        <end position="1260"/>
    </location>
</feature>
<feature type="compositionally biased region" description="Low complexity" evidence="1">
    <location>
        <begin position="1274"/>
        <end position="1290"/>
    </location>
</feature>
<accession>A0AAW0X0C2</accession>
<evidence type="ECO:0000313" key="2">
    <source>
        <dbReference type="EMBL" id="KAK8737792.1"/>
    </source>
</evidence>
<dbReference type="EMBL" id="JARKIK010000041">
    <property type="protein sequence ID" value="KAK8737792.1"/>
    <property type="molecule type" value="Genomic_DNA"/>
</dbReference>
<feature type="compositionally biased region" description="Polar residues" evidence="1">
    <location>
        <begin position="443"/>
        <end position="452"/>
    </location>
</feature>
<feature type="compositionally biased region" description="Polar residues" evidence="1">
    <location>
        <begin position="1291"/>
        <end position="1319"/>
    </location>
</feature>
<feature type="compositionally biased region" description="Polar residues" evidence="1">
    <location>
        <begin position="812"/>
        <end position="822"/>
    </location>
</feature>
<evidence type="ECO:0000256" key="1">
    <source>
        <dbReference type="SAM" id="MobiDB-lite"/>
    </source>
</evidence>
<feature type="compositionally biased region" description="Polar residues" evidence="1">
    <location>
        <begin position="1337"/>
        <end position="1388"/>
    </location>
</feature>
<feature type="compositionally biased region" description="Basic and acidic residues" evidence="1">
    <location>
        <begin position="564"/>
        <end position="602"/>
    </location>
</feature>
<feature type="compositionally biased region" description="Acidic residues" evidence="1">
    <location>
        <begin position="275"/>
        <end position="286"/>
    </location>
</feature>
<feature type="compositionally biased region" description="Polar residues" evidence="1">
    <location>
        <begin position="1181"/>
        <end position="1195"/>
    </location>
</feature>
<comment type="caution">
    <text evidence="2">The sequence shown here is derived from an EMBL/GenBank/DDBJ whole genome shotgun (WGS) entry which is preliminary data.</text>
</comment>
<name>A0AAW0X0C2_CHEQU</name>
<feature type="compositionally biased region" description="Polar residues" evidence="1">
    <location>
        <begin position="135"/>
        <end position="147"/>
    </location>
</feature>
<feature type="region of interest" description="Disordered" evidence="1">
    <location>
        <begin position="749"/>
        <end position="832"/>
    </location>
</feature>
<feature type="compositionally biased region" description="Basic and acidic residues" evidence="1">
    <location>
        <begin position="102"/>
        <end position="119"/>
    </location>
</feature>
<evidence type="ECO:0000313" key="3">
    <source>
        <dbReference type="Proteomes" id="UP001445076"/>
    </source>
</evidence>
<feature type="compositionally biased region" description="Basic and acidic residues" evidence="1">
    <location>
        <begin position="499"/>
        <end position="512"/>
    </location>
</feature>
<feature type="region of interest" description="Disordered" evidence="1">
    <location>
        <begin position="1132"/>
        <end position="1391"/>
    </location>
</feature>
<feature type="region of interest" description="Disordered" evidence="1">
    <location>
        <begin position="1413"/>
        <end position="1443"/>
    </location>
</feature>
<feature type="compositionally biased region" description="Low complexity" evidence="1">
    <location>
        <begin position="1091"/>
        <end position="1101"/>
    </location>
</feature>
<feature type="compositionally biased region" description="Polar residues" evidence="1">
    <location>
        <begin position="1132"/>
        <end position="1162"/>
    </location>
</feature>
<keyword evidence="3" id="KW-1185">Reference proteome</keyword>
<feature type="region of interest" description="Disordered" evidence="1">
    <location>
        <begin position="947"/>
        <end position="981"/>
    </location>
</feature>
<organism evidence="2 3">
    <name type="scientific">Cherax quadricarinatus</name>
    <name type="common">Australian red claw crayfish</name>
    <dbReference type="NCBI Taxonomy" id="27406"/>
    <lineage>
        <taxon>Eukaryota</taxon>
        <taxon>Metazoa</taxon>
        <taxon>Ecdysozoa</taxon>
        <taxon>Arthropoda</taxon>
        <taxon>Crustacea</taxon>
        <taxon>Multicrustacea</taxon>
        <taxon>Malacostraca</taxon>
        <taxon>Eumalacostraca</taxon>
        <taxon>Eucarida</taxon>
        <taxon>Decapoda</taxon>
        <taxon>Pleocyemata</taxon>
        <taxon>Astacidea</taxon>
        <taxon>Parastacoidea</taxon>
        <taxon>Parastacidae</taxon>
        <taxon>Cherax</taxon>
    </lineage>
</organism>
<feature type="compositionally biased region" description="Low complexity" evidence="1">
    <location>
        <begin position="1164"/>
        <end position="1180"/>
    </location>
</feature>
<feature type="compositionally biased region" description="Basic and acidic residues" evidence="1">
    <location>
        <begin position="613"/>
        <end position="630"/>
    </location>
</feature>
<feature type="compositionally biased region" description="Polar residues" evidence="1">
    <location>
        <begin position="22"/>
        <end position="35"/>
    </location>
</feature>
<feature type="non-terminal residue" evidence="2">
    <location>
        <position position="1"/>
    </location>
</feature>
<reference evidence="2 3" key="1">
    <citation type="journal article" date="2024" name="BMC Genomics">
        <title>Genome assembly of redclaw crayfish (Cherax quadricarinatus) provides insights into its immune adaptation and hypoxia tolerance.</title>
        <authorList>
            <person name="Liu Z."/>
            <person name="Zheng J."/>
            <person name="Li H."/>
            <person name="Fang K."/>
            <person name="Wang S."/>
            <person name="He J."/>
            <person name="Zhou D."/>
            <person name="Weng S."/>
            <person name="Chi M."/>
            <person name="Gu Z."/>
            <person name="He J."/>
            <person name="Li F."/>
            <person name="Wang M."/>
        </authorList>
    </citation>
    <scope>NUCLEOTIDE SEQUENCE [LARGE SCALE GENOMIC DNA]</scope>
    <source>
        <strain evidence="2">ZL_2023a</strain>
    </source>
</reference>
<feature type="region of interest" description="Disordered" evidence="1">
    <location>
        <begin position="1066"/>
        <end position="1120"/>
    </location>
</feature>
<feature type="region of interest" description="Disordered" evidence="1">
    <location>
        <begin position="300"/>
        <end position="319"/>
    </location>
</feature>
<feature type="region of interest" description="Disordered" evidence="1">
    <location>
        <begin position="552"/>
        <end position="662"/>
    </location>
</feature>
<feature type="compositionally biased region" description="Low complexity" evidence="1">
    <location>
        <begin position="1196"/>
        <end position="1211"/>
    </location>
</feature>
<feature type="region of interest" description="Disordered" evidence="1">
    <location>
        <begin position="341"/>
        <end position="360"/>
    </location>
</feature>
<feature type="compositionally biased region" description="Basic and acidic residues" evidence="1">
    <location>
        <begin position="637"/>
        <end position="649"/>
    </location>
</feature>
<feature type="compositionally biased region" description="Low complexity" evidence="1">
    <location>
        <begin position="1066"/>
        <end position="1083"/>
    </location>
</feature>
<feature type="compositionally biased region" description="Polar residues" evidence="1">
    <location>
        <begin position="206"/>
        <end position="227"/>
    </location>
</feature>
<feature type="compositionally biased region" description="Polar residues" evidence="1">
    <location>
        <begin position="461"/>
        <end position="471"/>
    </location>
</feature>
<feature type="region of interest" description="Disordered" evidence="1">
    <location>
        <begin position="1"/>
        <end position="41"/>
    </location>
</feature>
<feature type="compositionally biased region" description="Polar residues" evidence="1">
    <location>
        <begin position="783"/>
        <end position="803"/>
    </location>
</feature>
<feature type="compositionally biased region" description="Basic residues" evidence="1">
    <location>
        <begin position="766"/>
        <end position="775"/>
    </location>
</feature>
<dbReference type="Proteomes" id="UP001445076">
    <property type="component" value="Unassembled WGS sequence"/>
</dbReference>
<feature type="region of interest" description="Disordered" evidence="1">
    <location>
        <begin position="102"/>
        <end position="287"/>
    </location>
</feature>
<feature type="region of interest" description="Disordered" evidence="1">
    <location>
        <begin position="435"/>
        <end position="471"/>
    </location>
</feature>
<proteinExistence type="predicted"/>